<dbReference type="EMBL" id="CP043617">
    <property type="protein sequence ID" value="QFR49306.1"/>
    <property type="molecule type" value="Genomic_DNA"/>
</dbReference>
<dbReference type="KEGG" id="sulg:FJR48_06025"/>
<dbReference type="OrthoDB" id="5332226at2"/>
<accession>A0A5P8P0Q5</accession>
<evidence type="ECO:0000259" key="2">
    <source>
        <dbReference type="Pfam" id="PF13116"/>
    </source>
</evidence>
<proteinExistence type="predicted"/>
<feature type="domain" description="YhdP central" evidence="2">
    <location>
        <begin position="229"/>
        <end position="1019"/>
    </location>
</feature>
<keyword evidence="1" id="KW-0812">Transmembrane</keyword>
<evidence type="ECO:0000313" key="3">
    <source>
        <dbReference type="EMBL" id="QFR49306.1"/>
    </source>
</evidence>
<name>A0A5P8P0Q5_9BACT</name>
<keyword evidence="1" id="KW-0472">Membrane</keyword>
<keyword evidence="4" id="KW-1185">Reference proteome</keyword>
<evidence type="ECO:0000313" key="4">
    <source>
        <dbReference type="Proteomes" id="UP000326944"/>
    </source>
</evidence>
<sequence>MKDKLIINSISKLYFSIVSFFIFILLTLSATYLLLSSGVYLKNINFNSVSINKLYIKWNEKLNIHIQEINISANDSSSKTGFSKTDLISYLNKIIFLPVFTESIVVEDIKYKDIKAHLKYTDEDGGNIEINSKKLNISTNIYTGQNYINVSIDKFKNSTKDINLSANIILDSKRNKLFLDSKINVADDISLNFFARSDSKRLDYAIKSNKTIPSTSYLVSILNIDPRVVYWVDTAIKMDGLDIKQAFGFIEYDKMDEALENFYAYGTANNLEYTYDRKLDSIKTKYTELFFKDGVLFILPNESKTYNFNLDASWLRIDFTKPKEILTLHLLFDGIVNKDLKNLLERYKIKLPFIQNSGYMDTNLILEINLQSLDVDAKGEFYTDNANFNYLGLNLDLKDTLVKLHNFDVRIPKMSAKYKDIADADVNAVLDLKNSLGFIDFDFKKIFFGDALKLNTKENPLNVKYLISPKQDKIELDSSKWLFNKQNMNIEAISIPFDLKNLTADIPTSELSINDMLTAYISGKVNLKKLKFDLEADLVKFKYKNIKLAQADAHLKAIYENKKLTLTSIEPINLDASKQDVKLEKLKVIYHDNLVDAKSSNTEIKNLLNTGFNLRYSFKNKSGYLNLNKLNFNNDALGKIFKKNNNVEFKIRSTNEQFVVNSKELKVSAFITPQQWVLAFNSLNKLMPYSPFLQKYQIDNGNFSIYKRESEENIKFLAKVDYKHTLLHLGGKNISNYTIKGEIDNSNNTSYMEINDKVNVNVANDIIAIKGSNVGINLNKTVDLINEISSTNQKPSKSHISLSFDNSYIYLSDQRRVIADSMELQYLNEIVTAQIKYKDAEAGFKYKKRKFHLYGSGFNSLFMENLFALSKFKGGSLDFSIKGDIDEFGGVIYIKDTTIKKFRLLNNILAFVNTVPSLVTFSLPSYNTRGLHTKSAYMKFSYKNHIYDISDIYLDSKELDILGHGKTNIKNDSIDMELNLKTDLASEASKIPLVGYILFDKDSISTTVKLDGKLSDPNIKSMLPKEIIVAPINIIKRTLLLPFNIFN</sequence>
<feature type="transmembrane region" description="Helical" evidence="1">
    <location>
        <begin position="12"/>
        <end position="35"/>
    </location>
</feature>
<reference evidence="3 4" key="1">
    <citation type="submission" date="2019-09" db="EMBL/GenBank/DDBJ databases">
        <title>Sulfurimonas gotlandica sp. nov., a chemoautotrophic and psychrotolerant epsilonproteobacterium isolated from a pelagic redoxcline, and an emended description of the genus Sulfurimonas.</title>
        <authorList>
            <person name="Wang S."/>
            <person name="Jiang L."/>
            <person name="Shao S."/>
        </authorList>
    </citation>
    <scope>NUCLEOTIDE SEQUENCE [LARGE SCALE GENOMIC DNA]</scope>
    <source>
        <strain evidence="3 4">GYSZ_1</strain>
    </source>
</reference>
<dbReference type="Proteomes" id="UP000326944">
    <property type="component" value="Chromosome"/>
</dbReference>
<organism evidence="3 4">
    <name type="scientific">Sulfurimonas lithotrophica</name>
    <dbReference type="NCBI Taxonomy" id="2590022"/>
    <lineage>
        <taxon>Bacteria</taxon>
        <taxon>Pseudomonadati</taxon>
        <taxon>Campylobacterota</taxon>
        <taxon>Epsilonproteobacteria</taxon>
        <taxon>Campylobacterales</taxon>
        <taxon>Sulfurimonadaceae</taxon>
        <taxon>Sulfurimonas</taxon>
    </lineage>
</organism>
<protein>
    <submittedName>
        <fullName evidence="3">DUF3971 domain-containing protein</fullName>
    </submittedName>
</protein>
<keyword evidence="1" id="KW-1133">Transmembrane helix</keyword>
<evidence type="ECO:0000256" key="1">
    <source>
        <dbReference type="SAM" id="Phobius"/>
    </source>
</evidence>
<gene>
    <name evidence="3" type="ORF">FJR48_06025</name>
</gene>
<dbReference type="AlphaFoldDB" id="A0A5P8P0Q5"/>
<dbReference type="InterPro" id="IPR025263">
    <property type="entry name" value="YhdP_central"/>
</dbReference>
<dbReference type="Pfam" id="PF13116">
    <property type="entry name" value="YhdP"/>
    <property type="match status" value="1"/>
</dbReference>
<dbReference type="RefSeq" id="WP_152307249.1">
    <property type="nucleotide sequence ID" value="NZ_CP043617.1"/>
</dbReference>